<feature type="binding site" evidence="3">
    <location>
        <begin position="7"/>
        <end position="20"/>
    </location>
    <ligand>
        <name>ATP</name>
        <dbReference type="ChEBI" id="CHEBI:30616"/>
    </ligand>
</feature>
<keyword evidence="2 3" id="KW-0819">tRNA processing</keyword>
<dbReference type="Proteomes" id="UP000637359">
    <property type="component" value="Unassembled WGS sequence"/>
</dbReference>
<dbReference type="HAMAP" id="MF_01539">
    <property type="entry name" value="TmcAL"/>
    <property type="match status" value="1"/>
</dbReference>
<keyword evidence="3" id="KW-0547">Nucleotide-binding</keyword>
<keyword evidence="3" id="KW-0694">RNA-binding</keyword>
<comment type="catalytic activity">
    <reaction evidence="3">
        <text>cytidine(34) in elongator tRNA(Met) + acetate + ATP = N(4)-acetylcytidine(34) in elongator tRNA(Met) + AMP + diphosphate</text>
        <dbReference type="Rhea" id="RHEA:58144"/>
        <dbReference type="Rhea" id="RHEA-COMP:10693"/>
        <dbReference type="Rhea" id="RHEA-COMP:10694"/>
        <dbReference type="ChEBI" id="CHEBI:30089"/>
        <dbReference type="ChEBI" id="CHEBI:30616"/>
        <dbReference type="ChEBI" id="CHEBI:33019"/>
        <dbReference type="ChEBI" id="CHEBI:74900"/>
        <dbReference type="ChEBI" id="CHEBI:82748"/>
        <dbReference type="ChEBI" id="CHEBI:456215"/>
    </reaction>
</comment>
<keyword evidence="3" id="KW-0820">tRNA-binding</keyword>
<evidence type="ECO:0000256" key="2">
    <source>
        <dbReference type="ARBA" id="ARBA00022694"/>
    </source>
</evidence>
<gene>
    <name evidence="3" type="primary">tmcAL</name>
    <name evidence="4" type="ORF">H8S33_03360</name>
</gene>
<evidence type="ECO:0000313" key="4">
    <source>
        <dbReference type="EMBL" id="MBC5635858.1"/>
    </source>
</evidence>
<sequence length="405" mass="46124">MKACGLIVEYNPFHNGHNYHLEQAKAKTNADCMVAVMSGAFLQRGEPAIIDKFHRAKAALMTGIDIVVELPYVYAVQSSDLFAKGSVLTLQALGVDSICFGSESGNIDAFIKGYNDYKDNQVTYQRELKHGLHAGMSFPEASKRAYESTGLTQDGIDLSKPNNILGFSYVKTILEHKLPIQPLTIKRKNSGYHDTEITSSIASATSIRKQLFNQQTPLSELKHTMPPSTINELENYLGLATTLHNWEPYFPFLHYRVLTMSMEELALIHGIEEGLEHRIKQTAKHVTSFYDWVAAIKTKRYTWTRIQRIFVHLLTNTTKSEIDELTAPNFISYIRLIGMTKKGQEYLNKQKKQMNVPIYPKLSRNLHPMLHIEERATNAYYSILPVQNRYTLWKQELRGPVIIPS</sequence>
<name>A0A923RGZ0_9BACI</name>
<comment type="similarity">
    <text evidence="3">Belongs to the TmcAL family.</text>
</comment>
<protein>
    <recommendedName>
        <fullName evidence="3">tRNA(Met) cytidine acetate ligase</fullName>
        <ecNumber evidence="3">6.3.4.-</ecNumber>
    </recommendedName>
</protein>
<dbReference type="GO" id="GO:0005737">
    <property type="term" value="C:cytoplasm"/>
    <property type="evidence" value="ECO:0007669"/>
    <property type="project" value="UniProtKB-SubCell"/>
</dbReference>
<dbReference type="EC" id="6.3.4.-" evidence="3"/>
<proteinExistence type="inferred from homology"/>
<dbReference type="SUPFAM" id="SSF52374">
    <property type="entry name" value="Nucleotidylyl transferase"/>
    <property type="match status" value="1"/>
</dbReference>
<evidence type="ECO:0000256" key="1">
    <source>
        <dbReference type="ARBA" id="ARBA00022598"/>
    </source>
</evidence>
<feature type="binding site" evidence="3">
    <location>
        <position position="187"/>
    </location>
    <ligand>
        <name>ATP</name>
        <dbReference type="ChEBI" id="CHEBI:30616"/>
    </ligand>
</feature>
<keyword evidence="1 3" id="KW-0436">Ligase</keyword>
<dbReference type="GO" id="GO:0016879">
    <property type="term" value="F:ligase activity, forming carbon-nitrogen bonds"/>
    <property type="evidence" value="ECO:0007669"/>
    <property type="project" value="UniProtKB-UniRule"/>
</dbReference>
<keyword evidence="5" id="KW-1185">Reference proteome</keyword>
<dbReference type="GO" id="GO:0006400">
    <property type="term" value="P:tRNA modification"/>
    <property type="evidence" value="ECO:0007669"/>
    <property type="project" value="UniProtKB-UniRule"/>
</dbReference>
<dbReference type="PANTHER" id="PTHR37825:SF1">
    <property type="entry name" value="TRNA(MET) CYTIDINE ACETATE LIGASE"/>
    <property type="match status" value="1"/>
</dbReference>
<dbReference type="Gene3D" id="3.40.50.620">
    <property type="entry name" value="HUPs"/>
    <property type="match status" value="1"/>
</dbReference>
<keyword evidence="3" id="KW-0963">Cytoplasm</keyword>
<comment type="caution">
    <text evidence="3">Lacks conserved residue(s) required for the propagation of feature annotation.</text>
</comment>
<dbReference type="Pfam" id="PF05636">
    <property type="entry name" value="HIGH_NTase1"/>
    <property type="match status" value="1"/>
</dbReference>
<dbReference type="AlphaFoldDB" id="A0A923RGZ0"/>
<dbReference type="PANTHER" id="PTHR37825">
    <property type="entry name" value="TRNA(MET) CYTIDINE ACETATE LIGASE"/>
    <property type="match status" value="1"/>
</dbReference>
<dbReference type="GO" id="GO:0000049">
    <property type="term" value="F:tRNA binding"/>
    <property type="evidence" value="ECO:0007669"/>
    <property type="project" value="UniProtKB-KW"/>
</dbReference>
<evidence type="ECO:0000313" key="5">
    <source>
        <dbReference type="Proteomes" id="UP000637359"/>
    </source>
</evidence>
<reference evidence="4" key="1">
    <citation type="submission" date="2020-08" db="EMBL/GenBank/DDBJ databases">
        <title>Genome public.</title>
        <authorList>
            <person name="Liu C."/>
            <person name="Sun Q."/>
        </authorList>
    </citation>
    <scope>NUCLEOTIDE SEQUENCE</scope>
    <source>
        <strain evidence="4">BX22</strain>
    </source>
</reference>
<dbReference type="RefSeq" id="WP_186868576.1">
    <property type="nucleotide sequence ID" value="NZ_JACOOL010000002.1"/>
</dbReference>
<keyword evidence="3" id="KW-0067">ATP-binding</keyword>
<comment type="caution">
    <text evidence="4">The sequence shown here is derived from an EMBL/GenBank/DDBJ whole genome shotgun (WGS) entry which is preliminary data.</text>
</comment>
<feature type="binding site" evidence="3">
    <location>
        <position position="101"/>
    </location>
    <ligand>
        <name>ATP</name>
        <dbReference type="ChEBI" id="CHEBI:30616"/>
    </ligand>
</feature>
<comment type="function">
    <text evidence="3">Catalyzes the formation of N(4)-acetylcytidine (ac(4)C) at the wobble position of elongator tRNA(Met), using acetate and ATP as substrates. First activates an acetate ion to form acetyladenylate (Ac-AMP) and then transfers the acetyl group to tRNA to form ac(4)C34.</text>
</comment>
<organism evidence="4 5">
    <name type="scientific">Ornithinibacillus hominis</name>
    <dbReference type="NCBI Taxonomy" id="2763055"/>
    <lineage>
        <taxon>Bacteria</taxon>
        <taxon>Bacillati</taxon>
        <taxon>Bacillota</taxon>
        <taxon>Bacilli</taxon>
        <taxon>Bacillales</taxon>
        <taxon>Bacillaceae</taxon>
        <taxon>Ornithinibacillus</taxon>
    </lineage>
</organism>
<feature type="binding site" evidence="3">
    <location>
        <position position="162"/>
    </location>
    <ligand>
        <name>ATP</name>
        <dbReference type="ChEBI" id="CHEBI:30616"/>
    </ligand>
</feature>
<comment type="subcellular location">
    <subcellularLocation>
        <location evidence="3">Cytoplasm</location>
    </subcellularLocation>
</comment>
<dbReference type="GO" id="GO:0005524">
    <property type="term" value="F:ATP binding"/>
    <property type="evidence" value="ECO:0007669"/>
    <property type="project" value="UniProtKB-KW"/>
</dbReference>
<dbReference type="InterPro" id="IPR008513">
    <property type="entry name" value="tRNA(Met)_cyd_acetate_ligase"/>
</dbReference>
<dbReference type="InterPro" id="IPR014729">
    <property type="entry name" value="Rossmann-like_a/b/a_fold"/>
</dbReference>
<dbReference type="NCBIfam" id="NF010191">
    <property type="entry name" value="PRK13670.1"/>
    <property type="match status" value="1"/>
</dbReference>
<evidence type="ECO:0000256" key="3">
    <source>
        <dbReference type="HAMAP-Rule" id="MF_01539"/>
    </source>
</evidence>
<dbReference type="EMBL" id="JACOOL010000002">
    <property type="protein sequence ID" value="MBC5635858.1"/>
    <property type="molecule type" value="Genomic_DNA"/>
</dbReference>
<accession>A0A923RGZ0</accession>